<feature type="domain" description="DOCKER" evidence="4">
    <location>
        <begin position="1"/>
        <end position="448"/>
    </location>
</feature>
<dbReference type="InterPro" id="IPR046769">
    <property type="entry name" value="DOCKER_Lobe_A"/>
</dbReference>
<proteinExistence type="inferred from homology"/>
<evidence type="ECO:0000256" key="1">
    <source>
        <dbReference type="ARBA" id="ARBA00022658"/>
    </source>
</evidence>
<dbReference type="PROSITE" id="PS51651">
    <property type="entry name" value="DOCKER"/>
    <property type="match status" value="1"/>
</dbReference>
<sequence>MICTEYVDRAERYELLGPLYRLIIPIYERRKEYQALLACYQHLTKAYAKVIEVTNSGKRLLGRFYRVAFFGKAHFGEDEEGLEFIYKEPKCTSLSEISEKLHNFYEQKFGSGHVTWVRAAPEGLAATSSSGEGAFERAHNVRRFLFETPFTRDGTARGPVHHQRLRLTHLTGTFERAHNVHRFLFETPFTRHGTARGPVHHQRLRLTHLTGTFERAHNVRRFLFETPFTRDGTARGPVHHQRLRLTHLTGTFERAHNVRRFLFETPSRETAPRGGRSTTSGSGSRISLRLHRERTRPPPAAQAHASHWYVRRFLFETSFTRDGTARGPVHHQRLRLTHLTAANWFPYVKRRVPVVETQLEEKSPIEVAISEMESQVTELAEIVNAKAPDIKKLHLSSDQVSYHEALETNYYKLSDSLSAVLGQPLQDILVNGSLTATLTGVELDSSNA</sequence>
<dbReference type="PANTHER" id="PTHR23317:SF26">
    <property type="entry name" value="ZIZIMIN, ISOFORM K"/>
    <property type="match status" value="1"/>
</dbReference>
<accession>A0A0L7LPZ9</accession>
<protein>
    <submittedName>
        <fullName evidence="5">Dedicator of cytokinesis protein 9</fullName>
    </submittedName>
</protein>
<dbReference type="InterPro" id="IPR027357">
    <property type="entry name" value="DOCKER_dom"/>
</dbReference>
<dbReference type="InterPro" id="IPR026791">
    <property type="entry name" value="DOCK"/>
</dbReference>
<keyword evidence="1" id="KW-0344">Guanine-nucleotide releasing factor</keyword>
<feature type="region of interest" description="Disordered" evidence="3">
    <location>
        <begin position="266"/>
        <end position="287"/>
    </location>
</feature>
<evidence type="ECO:0000259" key="4">
    <source>
        <dbReference type="PROSITE" id="PS51651"/>
    </source>
</evidence>
<reference evidence="5 6" key="1">
    <citation type="journal article" date="2015" name="Genome Biol. Evol.">
        <title>The genome of winter moth (Operophtera brumata) provides a genomic perspective on sexual dimorphism and phenology.</title>
        <authorList>
            <person name="Derks M.F."/>
            <person name="Smit S."/>
            <person name="Salis L."/>
            <person name="Schijlen E."/>
            <person name="Bossers A."/>
            <person name="Mateman C."/>
            <person name="Pijl A.S."/>
            <person name="de Ridder D."/>
            <person name="Groenen M.A."/>
            <person name="Visser M.E."/>
            <person name="Megens H.J."/>
        </authorList>
    </citation>
    <scope>NUCLEOTIDE SEQUENCE [LARGE SCALE GENOMIC DNA]</scope>
    <source>
        <strain evidence="5">WM2013NL</strain>
        <tissue evidence="5">Head and thorax</tissue>
    </source>
</reference>
<name>A0A0L7LPZ9_OPEBR</name>
<dbReference type="GO" id="GO:0007264">
    <property type="term" value="P:small GTPase-mediated signal transduction"/>
    <property type="evidence" value="ECO:0007669"/>
    <property type="project" value="InterPro"/>
</dbReference>
<gene>
    <name evidence="5" type="ORF">OBRU01_04470</name>
</gene>
<dbReference type="Pfam" id="PF20422">
    <property type="entry name" value="DHR-2_Lobe_B"/>
    <property type="match status" value="3"/>
</dbReference>
<dbReference type="InterPro" id="IPR043161">
    <property type="entry name" value="DOCK_C_lobe_A"/>
</dbReference>
<feature type="compositionally biased region" description="Low complexity" evidence="3">
    <location>
        <begin position="273"/>
        <end position="287"/>
    </location>
</feature>
<dbReference type="AlphaFoldDB" id="A0A0L7LPZ9"/>
<comment type="similarity">
    <text evidence="2">Belongs to the DOCK family.</text>
</comment>
<dbReference type="STRING" id="104452.A0A0L7LPZ9"/>
<keyword evidence="6" id="KW-1185">Reference proteome</keyword>
<dbReference type="InterPro" id="IPR046770">
    <property type="entry name" value="DOCKER_Lobe_B"/>
</dbReference>
<evidence type="ECO:0000256" key="3">
    <source>
        <dbReference type="SAM" id="MobiDB-lite"/>
    </source>
</evidence>
<dbReference type="Pfam" id="PF06920">
    <property type="entry name" value="DHR-2_Lobe_A"/>
    <property type="match status" value="1"/>
</dbReference>
<comment type="caution">
    <text evidence="5">The sequence shown here is derived from an EMBL/GenBank/DDBJ whole genome shotgun (WGS) entry which is preliminary data.</text>
</comment>
<organism evidence="5 6">
    <name type="scientific">Operophtera brumata</name>
    <name type="common">Winter moth</name>
    <name type="synonym">Phalaena brumata</name>
    <dbReference type="NCBI Taxonomy" id="104452"/>
    <lineage>
        <taxon>Eukaryota</taxon>
        <taxon>Metazoa</taxon>
        <taxon>Ecdysozoa</taxon>
        <taxon>Arthropoda</taxon>
        <taxon>Hexapoda</taxon>
        <taxon>Insecta</taxon>
        <taxon>Pterygota</taxon>
        <taxon>Neoptera</taxon>
        <taxon>Endopterygota</taxon>
        <taxon>Lepidoptera</taxon>
        <taxon>Glossata</taxon>
        <taxon>Ditrysia</taxon>
        <taxon>Geometroidea</taxon>
        <taxon>Geometridae</taxon>
        <taxon>Larentiinae</taxon>
        <taxon>Operophtera</taxon>
    </lineage>
</organism>
<dbReference type="Gene3D" id="1.25.40.410">
    <property type="match status" value="1"/>
</dbReference>
<dbReference type="Proteomes" id="UP000037510">
    <property type="component" value="Unassembled WGS sequence"/>
</dbReference>
<evidence type="ECO:0000313" key="5">
    <source>
        <dbReference type="EMBL" id="KOB77261.1"/>
    </source>
</evidence>
<dbReference type="GO" id="GO:0005085">
    <property type="term" value="F:guanyl-nucleotide exchange factor activity"/>
    <property type="evidence" value="ECO:0007669"/>
    <property type="project" value="UniProtKB-KW"/>
</dbReference>
<evidence type="ECO:0000256" key="2">
    <source>
        <dbReference type="PROSITE-ProRule" id="PRU00984"/>
    </source>
</evidence>
<dbReference type="EMBL" id="JTDY01000422">
    <property type="protein sequence ID" value="KOB77261.1"/>
    <property type="molecule type" value="Genomic_DNA"/>
</dbReference>
<dbReference type="PANTHER" id="PTHR23317">
    <property type="entry name" value="DEDICATOR OF CYTOKINESIS DOCK"/>
    <property type="match status" value="1"/>
</dbReference>
<evidence type="ECO:0000313" key="6">
    <source>
        <dbReference type="Proteomes" id="UP000037510"/>
    </source>
</evidence>